<dbReference type="Pfam" id="PF04055">
    <property type="entry name" value="Radical_SAM"/>
    <property type="match status" value="1"/>
</dbReference>
<dbReference type="GO" id="GO:0016740">
    <property type="term" value="F:transferase activity"/>
    <property type="evidence" value="ECO:0007669"/>
    <property type="project" value="TreeGrafter"/>
</dbReference>
<organism evidence="6 7">
    <name type="scientific">Methanospirillum purgamenti</name>
    <dbReference type="NCBI Taxonomy" id="2834276"/>
    <lineage>
        <taxon>Archaea</taxon>
        <taxon>Methanobacteriati</taxon>
        <taxon>Methanobacteriota</taxon>
        <taxon>Stenosarchaea group</taxon>
        <taxon>Methanomicrobia</taxon>
        <taxon>Methanomicrobiales</taxon>
        <taxon>Methanospirillaceae</taxon>
        <taxon>Methanospirillum</taxon>
    </lineage>
</organism>
<evidence type="ECO:0000313" key="6">
    <source>
        <dbReference type="EMBL" id="QVV89935.1"/>
    </source>
</evidence>
<dbReference type="GO" id="GO:0051536">
    <property type="term" value="F:iron-sulfur cluster binding"/>
    <property type="evidence" value="ECO:0007669"/>
    <property type="project" value="UniProtKB-KW"/>
</dbReference>
<dbReference type="AlphaFoldDB" id="A0A8E7B039"/>
<dbReference type="InterPro" id="IPR006638">
    <property type="entry name" value="Elp3/MiaA/NifB-like_rSAM"/>
</dbReference>
<evidence type="ECO:0000259" key="5">
    <source>
        <dbReference type="PROSITE" id="PS51918"/>
    </source>
</evidence>
<name>A0A8E7B039_9EURY</name>
<dbReference type="GO" id="GO:0046872">
    <property type="term" value="F:metal ion binding"/>
    <property type="evidence" value="ECO:0007669"/>
    <property type="project" value="UniProtKB-KW"/>
</dbReference>
<keyword evidence="4" id="KW-0411">Iron-sulfur</keyword>
<dbReference type="Proteomes" id="UP000680656">
    <property type="component" value="Chromosome"/>
</dbReference>
<evidence type="ECO:0000313" key="7">
    <source>
        <dbReference type="Proteomes" id="UP000680656"/>
    </source>
</evidence>
<dbReference type="PROSITE" id="PS51918">
    <property type="entry name" value="RADICAL_SAM"/>
    <property type="match status" value="1"/>
</dbReference>
<keyword evidence="7" id="KW-1185">Reference proteome</keyword>
<keyword evidence="3" id="KW-0408">Iron</keyword>
<dbReference type="SUPFAM" id="SSF102114">
    <property type="entry name" value="Radical SAM enzymes"/>
    <property type="match status" value="1"/>
</dbReference>
<gene>
    <name evidence="6" type="ORF">KHC33_05395</name>
</gene>
<evidence type="ECO:0000256" key="3">
    <source>
        <dbReference type="ARBA" id="ARBA00023004"/>
    </source>
</evidence>
<dbReference type="SMART" id="SM00729">
    <property type="entry name" value="Elp3"/>
    <property type="match status" value="1"/>
</dbReference>
<protein>
    <submittedName>
        <fullName evidence="6">Radical SAM protein</fullName>
    </submittedName>
</protein>
<evidence type="ECO:0000256" key="2">
    <source>
        <dbReference type="ARBA" id="ARBA00022723"/>
    </source>
</evidence>
<keyword evidence="1" id="KW-0949">S-adenosyl-L-methionine</keyword>
<proteinExistence type="predicted"/>
<dbReference type="Gene3D" id="3.20.20.70">
    <property type="entry name" value="Aldolase class I"/>
    <property type="match status" value="1"/>
</dbReference>
<feature type="domain" description="Radical SAM core" evidence="5">
    <location>
        <begin position="88"/>
        <end position="295"/>
    </location>
</feature>
<evidence type="ECO:0000256" key="4">
    <source>
        <dbReference type="ARBA" id="ARBA00023014"/>
    </source>
</evidence>
<evidence type="ECO:0000256" key="1">
    <source>
        <dbReference type="ARBA" id="ARBA00022691"/>
    </source>
</evidence>
<dbReference type="InterPro" id="IPR007197">
    <property type="entry name" value="rSAM"/>
</dbReference>
<dbReference type="KEGG" id="mrtj:KHC33_05395"/>
<reference evidence="6 7" key="1">
    <citation type="submission" date="2021-05" db="EMBL/GenBank/DDBJ databases">
        <title>A novel Methanospirillum isolate from a pyrite-forming mixed culture.</title>
        <authorList>
            <person name="Bunk B."/>
            <person name="Sproer C."/>
            <person name="Spring S."/>
            <person name="Pester M."/>
        </authorList>
    </citation>
    <scope>NUCLEOTIDE SEQUENCE [LARGE SCALE GENOMIC DNA]</scope>
    <source>
        <strain evidence="6 7">J.3.6.1-F.2.7.3</strain>
    </source>
</reference>
<keyword evidence="2" id="KW-0479">Metal-binding</keyword>
<dbReference type="PANTHER" id="PTHR43726">
    <property type="entry name" value="3-METHYLORNITHINE SYNTHASE"/>
    <property type="match status" value="1"/>
</dbReference>
<dbReference type="InterPro" id="IPR034422">
    <property type="entry name" value="HydE/PylB-like"/>
</dbReference>
<dbReference type="GeneID" id="65096597"/>
<dbReference type="InterPro" id="IPR058240">
    <property type="entry name" value="rSAM_sf"/>
</dbReference>
<dbReference type="EMBL" id="CP075546">
    <property type="protein sequence ID" value="QVV89935.1"/>
    <property type="molecule type" value="Genomic_DNA"/>
</dbReference>
<dbReference type="PANTHER" id="PTHR43726:SF1">
    <property type="entry name" value="BIOTIN SYNTHASE"/>
    <property type="match status" value="1"/>
</dbReference>
<accession>A0A8E7B039</accession>
<sequence length="321" mass="35451">MWAELKARLLNAGTAYITGVSADEYIARSRAGPGAGKAGSIFFSMDGRRVRLTLSDTGFVEIQHTGNGQALLRYEGEEYSGILEKPGLHCPRQAYLTITGSCIFQCRYCNVWKSPGPRRSIDEIEEMVTSVFPDIDAISLTSGVLTDIHEEERYTLEVVRRLQKFHLPIGVSIYPDPETPRRLKDAGVSEVKFNLETATSQLFSIMCPGLVRDDALTALRAAVPLFGRNHVFSNIILGLGETDEEMTACIEQLCQDGILPVIRPLTPGGDLIDLHAPLPDRIIRIARIHEEMLREYDLDPNAALTMCPSCTGCDLIPGRDT</sequence>
<dbReference type="CDD" id="cd01335">
    <property type="entry name" value="Radical_SAM"/>
    <property type="match status" value="1"/>
</dbReference>
<dbReference type="SFLD" id="SFLDS00029">
    <property type="entry name" value="Radical_SAM"/>
    <property type="match status" value="1"/>
</dbReference>
<dbReference type="RefSeq" id="WP_214420715.1">
    <property type="nucleotide sequence ID" value="NZ_CP075546.1"/>
</dbReference>
<dbReference type="InterPro" id="IPR013785">
    <property type="entry name" value="Aldolase_TIM"/>
</dbReference>